<dbReference type="EMBL" id="CP006905">
    <property type="protein sequence ID" value="AIY83859.1"/>
    <property type="molecule type" value="Genomic_DNA"/>
</dbReference>
<dbReference type="SUPFAM" id="SSF54001">
    <property type="entry name" value="Cysteine proteinases"/>
    <property type="match status" value="1"/>
</dbReference>
<dbReference type="HOGENOM" id="CLU_100909_2_0_9"/>
<evidence type="ECO:0000313" key="2">
    <source>
        <dbReference type="Proteomes" id="UP000030635"/>
    </source>
</evidence>
<reference evidence="1 2" key="1">
    <citation type="journal article" date="2015" name="Infect. Genet. Evol.">
        <title>Genomic sequences of six botulinum neurotoxin-producing strains representing three clostridial species illustrate the mobility and diversity of botulinum neurotoxin genes.</title>
        <authorList>
            <person name="Smith T.J."/>
            <person name="Hill K.K."/>
            <person name="Xie G."/>
            <person name="Foley B.T."/>
            <person name="Williamson C.H."/>
            <person name="Foster J.T."/>
            <person name="Johnson S.L."/>
            <person name="Chertkov O."/>
            <person name="Teshima H."/>
            <person name="Gibbons H.S."/>
            <person name="Johnsky L.A."/>
            <person name="Karavis M.A."/>
            <person name="Smith L.A."/>
        </authorList>
    </citation>
    <scope>NUCLEOTIDE SEQUENCE [LARGE SCALE GENOMIC DNA]</scope>
    <source>
        <strain evidence="1">Sullivan</strain>
    </source>
</reference>
<gene>
    <name evidence="1" type="ORF">U729_1217</name>
</gene>
<dbReference type="KEGG" id="cbv:U729_1217"/>
<name>A0A0A7FW59_9CLOT</name>
<evidence type="ECO:0000313" key="1">
    <source>
        <dbReference type="EMBL" id="AIY83859.1"/>
    </source>
</evidence>
<protein>
    <submittedName>
        <fullName evidence="1">Uncharacterized protein</fullName>
    </submittedName>
</protein>
<dbReference type="AlphaFoldDB" id="A0A0A7FW59"/>
<proteinExistence type="predicted"/>
<dbReference type="eggNOG" id="ENOG5031Z3H">
    <property type="taxonomic scope" value="Bacteria"/>
</dbReference>
<dbReference type="RefSeq" id="WP_039312521.1">
    <property type="nucleotide sequence ID" value="NZ_CP006905.1"/>
</dbReference>
<keyword evidence="2" id="KW-1185">Reference proteome</keyword>
<accession>A0A0A7FW59</accession>
<dbReference type="Gene3D" id="3.90.1720.10">
    <property type="entry name" value="endopeptidase domain like (from Nostoc punctiforme)"/>
    <property type="match status" value="1"/>
</dbReference>
<dbReference type="Proteomes" id="UP000030635">
    <property type="component" value="Chromosome"/>
</dbReference>
<sequence length="177" mass="21056">MGHKYIYLVFSYTGSNLSNVIRLATKDTYTHVSLSLDDTFTEMYSFGRKIPNNPFIAGLVKENLYDGTFKLFTKSKCLIYKIRITDIQFFGLKHDLESYFSNKDNYKYNFLGLFLVKLRFPYKRNNYYFCSQFVSELLMNNNIYYFNKKPEFIKPSDIQKINYDDILYEGLVTNFSI</sequence>
<dbReference type="InterPro" id="IPR038765">
    <property type="entry name" value="Papain-like_cys_pep_sf"/>
</dbReference>
<dbReference type="OrthoDB" id="1645744at2"/>
<organism evidence="1 2">
    <name type="scientific">Clostridium baratii str. Sullivan</name>
    <dbReference type="NCBI Taxonomy" id="1415775"/>
    <lineage>
        <taxon>Bacteria</taxon>
        <taxon>Bacillati</taxon>
        <taxon>Bacillota</taxon>
        <taxon>Clostridia</taxon>
        <taxon>Eubacteriales</taxon>
        <taxon>Clostridiaceae</taxon>
        <taxon>Clostridium</taxon>
    </lineage>
</organism>